<protein>
    <recommendedName>
        <fullName evidence="9">Tetrahaem cytochrome domain-containing protein</fullName>
    </recommendedName>
</protein>
<feature type="chain" id="PRO_5045707747" description="Tetrahaem cytochrome domain-containing protein" evidence="8">
    <location>
        <begin position="20"/>
        <end position="96"/>
    </location>
</feature>
<name>A0ABP9FCX4_9GAMM</name>
<dbReference type="RefSeq" id="WP_345336282.1">
    <property type="nucleotide sequence ID" value="NZ_BAABJZ010000094.1"/>
</dbReference>
<evidence type="ECO:0000256" key="8">
    <source>
        <dbReference type="SAM" id="SignalP"/>
    </source>
</evidence>
<evidence type="ECO:0000256" key="7">
    <source>
        <dbReference type="ARBA" id="ARBA00023004"/>
    </source>
</evidence>
<keyword evidence="5" id="KW-0479">Metal-binding</keyword>
<evidence type="ECO:0000256" key="3">
    <source>
        <dbReference type="ARBA" id="ARBA00022448"/>
    </source>
</evidence>
<proteinExistence type="predicted"/>
<evidence type="ECO:0000256" key="4">
    <source>
        <dbReference type="ARBA" id="ARBA00022617"/>
    </source>
</evidence>
<keyword evidence="7" id="KW-0408">Iron</keyword>
<dbReference type="Gene3D" id="1.10.1130.10">
    <property type="entry name" value="Flavocytochrome C3, Chain A"/>
    <property type="match status" value="1"/>
</dbReference>
<dbReference type="SUPFAM" id="SSF48695">
    <property type="entry name" value="Multiheme cytochromes"/>
    <property type="match status" value="1"/>
</dbReference>
<dbReference type="InterPro" id="IPR012286">
    <property type="entry name" value="Tetrahaem_cytochrome"/>
</dbReference>
<feature type="signal peptide" evidence="8">
    <location>
        <begin position="1"/>
        <end position="19"/>
    </location>
</feature>
<accession>A0ABP9FCX4</accession>
<evidence type="ECO:0000256" key="5">
    <source>
        <dbReference type="ARBA" id="ARBA00022723"/>
    </source>
</evidence>
<dbReference type="InterPro" id="IPR036280">
    <property type="entry name" value="Multihaem_cyt_sf"/>
</dbReference>
<comment type="cofactor">
    <cofactor evidence="1">
        <name>heme c</name>
        <dbReference type="ChEBI" id="CHEBI:61717"/>
    </cofactor>
</comment>
<evidence type="ECO:0000256" key="1">
    <source>
        <dbReference type="ARBA" id="ARBA00001926"/>
    </source>
</evidence>
<keyword evidence="3" id="KW-0813">Transport</keyword>
<organism evidence="10 11">
    <name type="scientific">Ferrimonas pelagia</name>
    <dbReference type="NCBI Taxonomy" id="1177826"/>
    <lineage>
        <taxon>Bacteria</taxon>
        <taxon>Pseudomonadati</taxon>
        <taxon>Pseudomonadota</taxon>
        <taxon>Gammaproteobacteria</taxon>
        <taxon>Alteromonadales</taxon>
        <taxon>Ferrimonadaceae</taxon>
        <taxon>Ferrimonas</taxon>
    </lineage>
</organism>
<keyword evidence="8" id="KW-0732">Signal</keyword>
<dbReference type="Pfam" id="PF14537">
    <property type="entry name" value="Cytochrom_c3_2"/>
    <property type="match status" value="1"/>
</dbReference>
<dbReference type="Proteomes" id="UP001499988">
    <property type="component" value="Unassembled WGS sequence"/>
</dbReference>
<sequence>MNKFVTAAAALMFSWAAVAGSVADSHTDMAGCDACHDDGMPSSDLVYENETCVGCHGDLADLTQVHQDHQGMMVCTDCHITHEEGDDASSTCANCH</sequence>
<gene>
    <name evidence="10" type="ORF">GCM10023333_30260</name>
</gene>
<evidence type="ECO:0000256" key="2">
    <source>
        <dbReference type="ARBA" id="ARBA00004418"/>
    </source>
</evidence>
<keyword evidence="11" id="KW-1185">Reference proteome</keyword>
<evidence type="ECO:0000259" key="9">
    <source>
        <dbReference type="Pfam" id="PF14537"/>
    </source>
</evidence>
<reference evidence="11" key="1">
    <citation type="journal article" date="2019" name="Int. J. Syst. Evol. Microbiol.">
        <title>The Global Catalogue of Microorganisms (GCM) 10K type strain sequencing project: providing services to taxonomists for standard genome sequencing and annotation.</title>
        <authorList>
            <consortium name="The Broad Institute Genomics Platform"/>
            <consortium name="The Broad Institute Genome Sequencing Center for Infectious Disease"/>
            <person name="Wu L."/>
            <person name="Ma J."/>
        </authorList>
    </citation>
    <scope>NUCLEOTIDE SEQUENCE [LARGE SCALE GENOMIC DNA]</scope>
    <source>
        <strain evidence="11">JCM 18401</strain>
    </source>
</reference>
<evidence type="ECO:0000256" key="6">
    <source>
        <dbReference type="ARBA" id="ARBA00022982"/>
    </source>
</evidence>
<evidence type="ECO:0000313" key="11">
    <source>
        <dbReference type="Proteomes" id="UP001499988"/>
    </source>
</evidence>
<keyword evidence="6" id="KW-0249">Electron transport</keyword>
<keyword evidence="4" id="KW-0349">Heme</keyword>
<evidence type="ECO:0000313" key="10">
    <source>
        <dbReference type="EMBL" id="GAA4895009.1"/>
    </source>
</evidence>
<feature type="domain" description="Tetrahaem cytochrome" evidence="9">
    <location>
        <begin position="26"/>
        <end position="96"/>
    </location>
</feature>
<comment type="subcellular location">
    <subcellularLocation>
        <location evidence="2">Periplasm</location>
    </subcellularLocation>
</comment>
<comment type="caution">
    <text evidence="10">The sequence shown here is derived from an EMBL/GenBank/DDBJ whole genome shotgun (WGS) entry which is preliminary data.</text>
</comment>
<dbReference type="EMBL" id="BAABJZ010000094">
    <property type="protein sequence ID" value="GAA4895009.1"/>
    <property type="molecule type" value="Genomic_DNA"/>
</dbReference>